<evidence type="ECO:0000256" key="1">
    <source>
        <dbReference type="ARBA" id="ARBA00001974"/>
    </source>
</evidence>
<keyword evidence="6" id="KW-1185">Reference proteome</keyword>
<organism evidence="5 6">
    <name type="scientific">Lentzea pudingi</name>
    <dbReference type="NCBI Taxonomy" id="1789439"/>
    <lineage>
        <taxon>Bacteria</taxon>
        <taxon>Bacillati</taxon>
        <taxon>Actinomycetota</taxon>
        <taxon>Actinomycetes</taxon>
        <taxon>Pseudonocardiales</taxon>
        <taxon>Pseudonocardiaceae</taxon>
        <taxon>Lentzea</taxon>
    </lineage>
</organism>
<evidence type="ECO:0000313" key="6">
    <source>
        <dbReference type="Proteomes" id="UP000597656"/>
    </source>
</evidence>
<dbReference type="InterPro" id="IPR036188">
    <property type="entry name" value="FAD/NAD-bd_sf"/>
</dbReference>
<reference evidence="6" key="1">
    <citation type="journal article" date="2019" name="Int. J. Syst. Evol. Microbiol.">
        <title>The Global Catalogue of Microorganisms (GCM) 10K type strain sequencing project: providing services to taxonomists for standard genome sequencing and annotation.</title>
        <authorList>
            <consortium name="The Broad Institute Genomics Platform"/>
            <consortium name="The Broad Institute Genome Sequencing Center for Infectious Disease"/>
            <person name="Wu L."/>
            <person name="Ma J."/>
        </authorList>
    </citation>
    <scope>NUCLEOTIDE SEQUENCE [LARGE SCALE GENOMIC DNA]</scope>
    <source>
        <strain evidence="6">CGMCC 4.7319</strain>
    </source>
</reference>
<dbReference type="InterPro" id="IPR001613">
    <property type="entry name" value="Flavin_amine_oxidase"/>
</dbReference>
<proteinExistence type="inferred from homology"/>
<dbReference type="PANTHER" id="PTHR43563:SF1">
    <property type="entry name" value="AMINE OXIDASE [FLAVIN-CONTAINING] B"/>
    <property type="match status" value="1"/>
</dbReference>
<evidence type="ECO:0000256" key="2">
    <source>
        <dbReference type="ARBA" id="ARBA00005995"/>
    </source>
</evidence>
<evidence type="ECO:0000259" key="4">
    <source>
        <dbReference type="Pfam" id="PF01593"/>
    </source>
</evidence>
<dbReference type="EMBL" id="BMNC01000001">
    <property type="protein sequence ID" value="GGM75164.1"/>
    <property type="molecule type" value="Genomic_DNA"/>
</dbReference>
<keyword evidence="3" id="KW-0560">Oxidoreductase</keyword>
<dbReference type="Gene3D" id="3.50.50.60">
    <property type="entry name" value="FAD/NAD(P)-binding domain"/>
    <property type="match status" value="1"/>
</dbReference>
<accession>A0ABQ2HDN2</accession>
<dbReference type="SUPFAM" id="SSF51905">
    <property type="entry name" value="FAD/NAD(P)-binding domain"/>
    <property type="match status" value="1"/>
</dbReference>
<sequence length="460" mass="48860">MCAVTGLEQHSTDVVVVGAGYAGLAAASRLAAAGVGAVVLEAADRVGGRVVSEVLPSGVRVDRGGQWAGPSQKRFHELAARFGCATFPLWETGGHVEVWHDGTRADYSGAVPQGGQGLAEFGRITALLDEVASTVDREQPWLTPNFEVLDEMSAEEFFLAQTGDEDAHRRLALMVQGVWCCEPREVSFFHVLFSLASAGGYAPLVETSGNSRFADGADAVALAMAESLTVRLDEPVLTVRHGEDGAEVVTGKSVLRARRVVVTVPPAALGRIGFEPALPSARRGWTGHTPMGRVAKIHAVYEEPFWRKKNRSGIAAFYGRTPVGVVFDDSPQDASRGVLAAFVHGDRVDRWVAAPDDVRRTEVLAALAEVAGPRARMPIDYAETAWSEDGWTIGGRACFVYPGGWAQYGEHGWRAATGSVHWAGAETASVWNGHVDGAITSGERAADEVLAALEVTAPPA</sequence>
<dbReference type="SUPFAM" id="SSF54373">
    <property type="entry name" value="FAD-linked reductases, C-terminal domain"/>
    <property type="match status" value="1"/>
</dbReference>
<dbReference type="InterPro" id="IPR002937">
    <property type="entry name" value="Amino_oxidase"/>
</dbReference>
<evidence type="ECO:0000256" key="3">
    <source>
        <dbReference type="ARBA" id="ARBA00023002"/>
    </source>
</evidence>
<protein>
    <submittedName>
        <fullName evidence="5">Monooxygenase</fullName>
    </submittedName>
</protein>
<gene>
    <name evidence="5" type="ORF">GCM10011609_08860</name>
</gene>
<dbReference type="Pfam" id="PF01593">
    <property type="entry name" value="Amino_oxidase"/>
    <property type="match status" value="1"/>
</dbReference>
<evidence type="ECO:0000313" key="5">
    <source>
        <dbReference type="EMBL" id="GGM75164.1"/>
    </source>
</evidence>
<comment type="cofactor">
    <cofactor evidence="1">
        <name>FAD</name>
        <dbReference type="ChEBI" id="CHEBI:57692"/>
    </cofactor>
</comment>
<dbReference type="PANTHER" id="PTHR43563">
    <property type="entry name" value="AMINE OXIDASE"/>
    <property type="match status" value="1"/>
</dbReference>
<feature type="domain" description="Amine oxidase" evidence="4">
    <location>
        <begin position="22"/>
        <end position="450"/>
    </location>
</feature>
<dbReference type="GO" id="GO:0004497">
    <property type="term" value="F:monooxygenase activity"/>
    <property type="evidence" value="ECO:0007669"/>
    <property type="project" value="UniProtKB-KW"/>
</dbReference>
<dbReference type="PRINTS" id="PR00757">
    <property type="entry name" value="AMINEOXDASEF"/>
</dbReference>
<dbReference type="InterPro" id="IPR050703">
    <property type="entry name" value="Flavin_MAO"/>
</dbReference>
<keyword evidence="5" id="KW-0503">Monooxygenase</keyword>
<comment type="similarity">
    <text evidence="2">Belongs to the flavin monoamine oxidase family.</text>
</comment>
<dbReference type="Proteomes" id="UP000597656">
    <property type="component" value="Unassembled WGS sequence"/>
</dbReference>
<name>A0ABQ2HDN2_9PSEU</name>
<comment type="caution">
    <text evidence="5">The sequence shown here is derived from an EMBL/GenBank/DDBJ whole genome shotgun (WGS) entry which is preliminary data.</text>
</comment>